<accession>A0A1B6GFA9</accession>
<feature type="non-terminal residue" evidence="1">
    <location>
        <position position="1"/>
    </location>
</feature>
<protein>
    <recommendedName>
        <fullName evidence="2">Reverse transcriptase domain-containing protein</fullName>
    </recommendedName>
</protein>
<organism evidence="1">
    <name type="scientific">Cuerna arida</name>
    <dbReference type="NCBI Taxonomy" id="1464854"/>
    <lineage>
        <taxon>Eukaryota</taxon>
        <taxon>Metazoa</taxon>
        <taxon>Ecdysozoa</taxon>
        <taxon>Arthropoda</taxon>
        <taxon>Hexapoda</taxon>
        <taxon>Insecta</taxon>
        <taxon>Pterygota</taxon>
        <taxon>Neoptera</taxon>
        <taxon>Paraneoptera</taxon>
        <taxon>Hemiptera</taxon>
        <taxon>Auchenorrhyncha</taxon>
        <taxon>Membracoidea</taxon>
        <taxon>Cicadellidae</taxon>
        <taxon>Cicadellinae</taxon>
        <taxon>Proconiini</taxon>
        <taxon>Cuerna</taxon>
    </lineage>
</organism>
<evidence type="ECO:0008006" key="2">
    <source>
        <dbReference type="Google" id="ProtNLM"/>
    </source>
</evidence>
<reference evidence="1" key="1">
    <citation type="submission" date="2015-11" db="EMBL/GenBank/DDBJ databases">
        <title>De novo transcriptome assembly of four potential Pierce s Disease insect vectors from Arizona vineyards.</title>
        <authorList>
            <person name="Tassone E.E."/>
        </authorList>
    </citation>
    <scope>NUCLEOTIDE SEQUENCE</scope>
</reference>
<gene>
    <name evidence="1" type="ORF">g.21358</name>
</gene>
<name>A0A1B6GFA9_9HEMI</name>
<sequence>SLPQHLPEEQKCTLFADDTTIIIPIDRHQQQNSNIVNTALENVTSICNRICLNINKNKTTHIKFTPNNRKLEEEWTSLEIPTASSTKFLGVVIDQNLNWQYHIDHLSKKLASAQYVIRRIRTLTNEETSLVAYHALFHSHLRYGIAAWGSTTSKNMDKILIMQKKIIRTMLRLSPMEHCKPHFTKLNILTVISQYILETIILAKNSAHTLRTEQHAHNLRNTNNIDLPQHHLQKFSNSPFYAGSKFHNQLPDHIKSITNTKTFISTLKQYLNGRPYYSISEYTEEHTYRHFK</sequence>
<evidence type="ECO:0000313" key="1">
    <source>
        <dbReference type="EMBL" id="JAS61100.1"/>
    </source>
</evidence>
<proteinExistence type="predicted"/>
<dbReference type="EMBL" id="GECZ01008669">
    <property type="protein sequence ID" value="JAS61100.1"/>
    <property type="molecule type" value="Transcribed_RNA"/>
</dbReference>
<dbReference type="PANTHER" id="PTHR33332">
    <property type="entry name" value="REVERSE TRANSCRIPTASE DOMAIN-CONTAINING PROTEIN"/>
    <property type="match status" value="1"/>
</dbReference>
<dbReference type="AlphaFoldDB" id="A0A1B6GFA9"/>